<evidence type="ECO:0000256" key="2">
    <source>
        <dbReference type="ARBA" id="ARBA00022598"/>
    </source>
</evidence>
<dbReference type="InterPro" id="IPR000873">
    <property type="entry name" value="AMP-dep_synth/lig_dom"/>
</dbReference>
<dbReference type="FunFam" id="3.40.50.12780:FF:000003">
    <property type="entry name" value="Long-chain-fatty-acid--CoA ligase FadD"/>
    <property type="match status" value="1"/>
</dbReference>
<dbReference type="PANTHER" id="PTHR43201">
    <property type="entry name" value="ACYL-COA SYNTHETASE"/>
    <property type="match status" value="1"/>
</dbReference>
<dbReference type="InterPro" id="IPR045851">
    <property type="entry name" value="AMP-bd_C_sf"/>
</dbReference>
<keyword evidence="2" id="KW-0436">Ligase</keyword>
<dbReference type="SUPFAM" id="SSF56801">
    <property type="entry name" value="Acetyl-CoA synthetase-like"/>
    <property type="match status" value="1"/>
</dbReference>
<dbReference type="Gene3D" id="3.40.50.12780">
    <property type="entry name" value="N-terminal domain of ligase-like"/>
    <property type="match status" value="1"/>
</dbReference>
<proteinExistence type="inferred from homology"/>
<dbReference type="InterPro" id="IPR025110">
    <property type="entry name" value="AMP-bd_C"/>
</dbReference>
<dbReference type="GO" id="GO:0031956">
    <property type="term" value="F:medium-chain fatty acid-CoA ligase activity"/>
    <property type="evidence" value="ECO:0007669"/>
    <property type="project" value="TreeGrafter"/>
</dbReference>
<dbReference type="GO" id="GO:0006631">
    <property type="term" value="P:fatty acid metabolic process"/>
    <property type="evidence" value="ECO:0007669"/>
    <property type="project" value="TreeGrafter"/>
</dbReference>
<feature type="domain" description="AMP-dependent synthetase/ligase" evidence="3">
    <location>
        <begin position="28"/>
        <end position="398"/>
    </location>
</feature>
<dbReference type="EMBL" id="CP159218">
    <property type="protein sequence ID" value="XCG62743.1"/>
    <property type="molecule type" value="Genomic_DNA"/>
</dbReference>
<evidence type="ECO:0000313" key="5">
    <source>
        <dbReference type="EMBL" id="XCG62743.1"/>
    </source>
</evidence>
<organism evidence="5">
    <name type="scientific">Nakamurella sp. A5-74</name>
    <dbReference type="NCBI Taxonomy" id="3158264"/>
    <lineage>
        <taxon>Bacteria</taxon>
        <taxon>Bacillati</taxon>
        <taxon>Actinomycetota</taxon>
        <taxon>Actinomycetes</taxon>
        <taxon>Nakamurellales</taxon>
        <taxon>Nakamurellaceae</taxon>
        <taxon>Nakamurella</taxon>
    </lineage>
</organism>
<evidence type="ECO:0000259" key="3">
    <source>
        <dbReference type="Pfam" id="PF00501"/>
    </source>
</evidence>
<dbReference type="RefSeq" id="WP_353648358.1">
    <property type="nucleotide sequence ID" value="NZ_CP159218.1"/>
</dbReference>
<sequence length="541" mass="58951">MSQTSALSHAIGEDGPALPAATIADDLDATIARFGDRDALIDTHTGVRLTYDEFGERTRALAKALHAGGVRTGDRVGIWAPNCVEWTLTQYATARLGAILVNINPAYRTSELGYVLRQAGISRLIAAAEFKTSNYAAMIDEVRGECPDLVDVVLIGTPSWDTLLDKASQTSHEELTAVQAALRPDDPINIQYTSGTTGFPKGATLSHRNILGNGFLVGEMCRYTEVDRICIPVPFYHCFGMVMANLAATSHGAAMVIPAPAFDPAATLRAVQQERCTSLYGVPTMFIAEWALPDFASYDLSSVRTGIMAGSPCPAELMKKVIAAGIDEMTIAYGMTETSPVSMQTRTDDSLEHKVGTVGRVTPHLEVKIVDPATGETLPRGETGEFCTRGYSVMIGYWNEPEKTAEVLRDGWMHTGDLAVMAPDGYVQITGRIKDMVIRGGENVYPREIEEFLHTHPDIEDVQVIGVPDEKFGEELCAWIQLRDGADEITAESLRQFCAGKLAHYKIPRYVRIVDDFPMTVSGKVRKIEMRAVTTQELGLG</sequence>
<gene>
    <name evidence="5" type="ORF">ABLG96_16150</name>
</gene>
<comment type="similarity">
    <text evidence="1">Belongs to the ATP-dependent AMP-binding enzyme family.</text>
</comment>
<feature type="domain" description="AMP-binding enzyme C-terminal" evidence="4">
    <location>
        <begin position="448"/>
        <end position="524"/>
    </location>
</feature>
<evidence type="ECO:0000256" key="1">
    <source>
        <dbReference type="ARBA" id="ARBA00006432"/>
    </source>
</evidence>
<accession>A0AAU8DL80</accession>
<dbReference type="InterPro" id="IPR020845">
    <property type="entry name" value="AMP-binding_CS"/>
</dbReference>
<reference evidence="5" key="1">
    <citation type="submission" date="2024-05" db="EMBL/GenBank/DDBJ databases">
        <authorList>
            <person name="Cai S.Y."/>
            <person name="Jin L.M."/>
            <person name="Li H.R."/>
        </authorList>
    </citation>
    <scope>NUCLEOTIDE SEQUENCE</scope>
    <source>
        <strain evidence="5">A5-74</strain>
    </source>
</reference>
<name>A0AAU8DL80_9ACTN</name>
<protein>
    <submittedName>
        <fullName evidence="5">AMP-binding protein</fullName>
    </submittedName>
</protein>
<dbReference type="Gene3D" id="3.30.300.30">
    <property type="match status" value="1"/>
</dbReference>
<dbReference type="FunFam" id="3.30.300.30:FF:000008">
    <property type="entry name" value="2,3-dihydroxybenzoate-AMP ligase"/>
    <property type="match status" value="1"/>
</dbReference>
<dbReference type="CDD" id="cd05917">
    <property type="entry name" value="FACL_like_2"/>
    <property type="match status" value="1"/>
</dbReference>
<dbReference type="AlphaFoldDB" id="A0AAU8DL80"/>
<evidence type="ECO:0000259" key="4">
    <source>
        <dbReference type="Pfam" id="PF13193"/>
    </source>
</evidence>
<dbReference type="Pfam" id="PF13193">
    <property type="entry name" value="AMP-binding_C"/>
    <property type="match status" value="1"/>
</dbReference>
<dbReference type="PANTHER" id="PTHR43201:SF5">
    <property type="entry name" value="MEDIUM-CHAIN ACYL-COA LIGASE ACSF2, MITOCHONDRIAL"/>
    <property type="match status" value="1"/>
</dbReference>
<dbReference type="InterPro" id="IPR042099">
    <property type="entry name" value="ANL_N_sf"/>
</dbReference>
<dbReference type="PROSITE" id="PS00455">
    <property type="entry name" value="AMP_BINDING"/>
    <property type="match status" value="1"/>
</dbReference>
<dbReference type="Pfam" id="PF00501">
    <property type="entry name" value="AMP-binding"/>
    <property type="match status" value="1"/>
</dbReference>